<sequence length="56" mass="6186">MTRNWWGCLCHRGATAIPLGLIVDNLVHGILVRSPLVLPTVFVLWSCVDIASRLTT</sequence>
<reference evidence="2" key="1">
    <citation type="submission" date="2022-11" db="UniProtKB">
        <authorList>
            <consortium name="WormBaseParasite"/>
        </authorList>
    </citation>
    <scope>IDENTIFICATION</scope>
</reference>
<proteinExistence type="predicted"/>
<keyword evidence="1" id="KW-1185">Reference proteome</keyword>
<name>A0A915PTD7_9BILA</name>
<dbReference type="Proteomes" id="UP000887581">
    <property type="component" value="Unplaced"/>
</dbReference>
<organism evidence="1 2">
    <name type="scientific">Setaria digitata</name>
    <dbReference type="NCBI Taxonomy" id="48799"/>
    <lineage>
        <taxon>Eukaryota</taxon>
        <taxon>Metazoa</taxon>
        <taxon>Ecdysozoa</taxon>
        <taxon>Nematoda</taxon>
        <taxon>Chromadorea</taxon>
        <taxon>Rhabditida</taxon>
        <taxon>Spirurina</taxon>
        <taxon>Spiruromorpha</taxon>
        <taxon>Filarioidea</taxon>
        <taxon>Setariidae</taxon>
        <taxon>Setaria</taxon>
    </lineage>
</organism>
<dbReference type="WBParaSite" id="sdigi.contig24.g1996.t1">
    <property type="protein sequence ID" value="sdigi.contig24.g1996.t1"/>
    <property type="gene ID" value="sdigi.contig24.g1996"/>
</dbReference>
<protein>
    <submittedName>
        <fullName evidence="2">Uncharacterized protein</fullName>
    </submittedName>
</protein>
<evidence type="ECO:0000313" key="1">
    <source>
        <dbReference type="Proteomes" id="UP000887581"/>
    </source>
</evidence>
<dbReference type="AlphaFoldDB" id="A0A915PTD7"/>
<accession>A0A915PTD7</accession>
<evidence type="ECO:0000313" key="2">
    <source>
        <dbReference type="WBParaSite" id="sdigi.contig24.g1996.t1"/>
    </source>
</evidence>